<gene>
    <name evidence="4" type="ORF">K444DRAFT_572710</name>
</gene>
<dbReference type="GO" id="GO:0005634">
    <property type="term" value="C:nucleus"/>
    <property type="evidence" value="ECO:0007669"/>
    <property type="project" value="UniProtKB-SubCell"/>
</dbReference>
<dbReference type="InterPro" id="IPR036864">
    <property type="entry name" value="Zn2-C6_fun-type_DNA-bd_sf"/>
</dbReference>
<dbReference type="Pfam" id="PF00172">
    <property type="entry name" value="Zn_clus"/>
    <property type="match status" value="1"/>
</dbReference>
<dbReference type="PANTHER" id="PTHR37534">
    <property type="entry name" value="TRANSCRIPTIONAL ACTIVATOR PROTEIN UGA3"/>
    <property type="match status" value="1"/>
</dbReference>
<dbReference type="AlphaFoldDB" id="A0A2J6SQN7"/>
<dbReference type="PROSITE" id="PS50048">
    <property type="entry name" value="ZN2_CY6_FUNGAL_2"/>
    <property type="match status" value="1"/>
</dbReference>
<protein>
    <recommendedName>
        <fullName evidence="3">Zn(2)-C6 fungal-type domain-containing protein</fullName>
    </recommendedName>
</protein>
<keyword evidence="5" id="KW-1185">Reference proteome</keyword>
<dbReference type="CDD" id="cd00067">
    <property type="entry name" value="GAL4"/>
    <property type="match status" value="1"/>
</dbReference>
<feature type="domain" description="Zn(2)-C6 fungal-type" evidence="3">
    <location>
        <begin position="14"/>
        <end position="44"/>
    </location>
</feature>
<dbReference type="EMBL" id="KZ613895">
    <property type="protein sequence ID" value="PMD53096.1"/>
    <property type="molecule type" value="Genomic_DNA"/>
</dbReference>
<dbReference type="STRING" id="1095630.A0A2J6SQN7"/>
<name>A0A2J6SQN7_9HELO</name>
<dbReference type="GO" id="GO:0000981">
    <property type="term" value="F:DNA-binding transcription factor activity, RNA polymerase II-specific"/>
    <property type="evidence" value="ECO:0007669"/>
    <property type="project" value="InterPro"/>
</dbReference>
<dbReference type="FunCoup" id="A0A2J6SQN7">
    <property type="interactions" value="225"/>
</dbReference>
<dbReference type="PANTHER" id="PTHR37534:SF49">
    <property type="entry name" value="LYSINE BIOSYNTHESIS REGULATORY PROTEIN LYS14"/>
    <property type="match status" value="1"/>
</dbReference>
<dbReference type="SUPFAM" id="SSF57701">
    <property type="entry name" value="Zn2/Cys6 DNA-binding domain"/>
    <property type="match status" value="1"/>
</dbReference>
<dbReference type="GO" id="GO:0008270">
    <property type="term" value="F:zinc ion binding"/>
    <property type="evidence" value="ECO:0007669"/>
    <property type="project" value="InterPro"/>
</dbReference>
<dbReference type="InterPro" id="IPR021858">
    <property type="entry name" value="Fun_TF"/>
</dbReference>
<dbReference type="GO" id="GO:0000976">
    <property type="term" value="F:transcription cis-regulatory region binding"/>
    <property type="evidence" value="ECO:0007669"/>
    <property type="project" value="TreeGrafter"/>
</dbReference>
<dbReference type="Gene3D" id="4.10.240.10">
    <property type="entry name" value="Zn(2)-C6 fungal-type DNA-binding domain"/>
    <property type="match status" value="1"/>
</dbReference>
<dbReference type="PROSITE" id="PS00463">
    <property type="entry name" value="ZN2_CY6_FUNGAL_1"/>
    <property type="match status" value="1"/>
</dbReference>
<keyword evidence="2" id="KW-0539">Nucleus</keyword>
<evidence type="ECO:0000256" key="1">
    <source>
        <dbReference type="ARBA" id="ARBA00004123"/>
    </source>
</evidence>
<dbReference type="GeneID" id="36585445"/>
<dbReference type="InParanoid" id="A0A2J6SQN7"/>
<dbReference type="InterPro" id="IPR001138">
    <property type="entry name" value="Zn2Cys6_DnaBD"/>
</dbReference>
<dbReference type="GO" id="GO:0045944">
    <property type="term" value="P:positive regulation of transcription by RNA polymerase II"/>
    <property type="evidence" value="ECO:0007669"/>
    <property type="project" value="TreeGrafter"/>
</dbReference>
<dbReference type="OrthoDB" id="5130013at2759"/>
<dbReference type="RefSeq" id="XP_024730000.1">
    <property type="nucleotide sequence ID" value="XM_024877368.1"/>
</dbReference>
<evidence type="ECO:0000313" key="5">
    <source>
        <dbReference type="Proteomes" id="UP000235371"/>
    </source>
</evidence>
<dbReference type="PRINTS" id="PR00755">
    <property type="entry name" value="AFLATOXINBRP"/>
</dbReference>
<evidence type="ECO:0000256" key="2">
    <source>
        <dbReference type="ARBA" id="ARBA00023242"/>
    </source>
</evidence>
<comment type="subcellular location">
    <subcellularLocation>
        <location evidence="1">Nucleus</location>
    </subcellularLocation>
</comment>
<reference evidence="4 5" key="1">
    <citation type="submission" date="2016-04" db="EMBL/GenBank/DDBJ databases">
        <title>A degradative enzymes factory behind the ericoid mycorrhizal symbiosis.</title>
        <authorList>
            <consortium name="DOE Joint Genome Institute"/>
            <person name="Martino E."/>
            <person name="Morin E."/>
            <person name="Grelet G."/>
            <person name="Kuo A."/>
            <person name="Kohler A."/>
            <person name="Daghino S."/>
            <person name="Barry K."/>
            <person name="Choi C."/>
            <person name="Cichocki N."/>
            <person name="Clum A."/>
            <person name="Copeland A."/>
            <person name="Hainaut M."/>
            <person name="Haridas S."/>
            <person name="Labutti K."/>
            <person name="Lindquist E."/>
            <person name="Lipzen A."/>
            <person name="Khouja H.-R."/>
            <person name="Murat C."/>
            <person name="Ohm R."/>
            <person name="Olson A."/>
            <person name="Spatafora J."/>
            <person name="Veneault-Fourrey C."/>
            <person name="Henrissat B."/>
            <person name="Grigoriev I."/>
            <person name="Martin F."/>
            <person name="Perotto S."/>
        </authorList>
    </citation>
    <scope>NUCLEOTIDE SEQUENCE [LARGE SCALE GENOMIC DNA]</scope>
    <source>
        <strain evidence="4 5">E</strain>
    </source>
</reference>
<sequence>MAQRRMNEHRRRTGCWTCKQKHIQCTEEKPTCNRCIRLGLTCEYGIRLLWKEDAAQRNISLGREGKWCKKTKTKTSRSEPGGRYEPVDLRPYVGMWVFFNASKDDFETYCGEHAGSLEERLVEEQQENSAVLSEYELITTLMRTEEIEYIDECLPLDAMTPFMPTSSFSSYSTFSSIEGNLFNYFVTSIGPSCSLSPSQNPYLAYLTPMSFQFPALRDALIAVSANQLRLLNDKRFEREAWSYKNKAIRAVQRAIDAEEIDLGIVATVLMLCFYDISDGCNQSWVAHLRGGISLLDKLSSYSRNRGASSTEDSLYTFLRMYFVAHEIMGRTACEGDIVGQIYEWAPHEALDEIDVLMGCSRKLMTLIRQTSVLASEQTQLLQSGTATDNELTALATSRDSIAQTLHSLRQTHPPSTPECYHLASIAETKRLTALLYLYERLGHLPSLSHSAPVHSWPNAPSGIICQIITLIRELPDSPTLLWPLFILGNVRCGLDEEQRRFVHDRLTVLQKVRNLGSVRRARLCVEETWMRTDLGLQQGGLGEQSGQGKGREVLISLA</sequence>
<dbReference type="Pfam" id="PF11951">
    <property type="entry name" value="Fungal_trans_2"/>
    <property type="match status" value="1"/>
</dbReference>
<organism evidence="4 5">
    <name type="scientific">Hyaloscypha bicolor E</name>
    <dbReference type="NCBI Taxonomy" id="1095630"/>
    <lineage>
        <taxon>Eukaryota</taxon>
        <taxon>Fungi</taxon>
        <taxon>Dikarya</taxon>
        <taxon>Ascomycota</taxon>
        <taxon>Pezizomycotina</taxon>
        <taxon>Leotiomycetes</taxon>
        <taxon>Helotiales</taxon>
        <taxon>Hyaloscyphaceae</taxon>
        <taxon>Hyaloscypha</taxon>
        <taxon>Hyaloscypha bicolor</taxon>
    </lineage>
</organism>
<accession>A0A2J6SQN7</accession>
<evidence type="ECO:0000313" key="4">
    <source>
        <dbReference type="EMBL" id="PMD53096.1"/>
    </source>
</evidence>
<evidence type="ECO:0000259" key="3">
    <source>
        <dbReference type="PROSITE" id="PS50048"/>
    </source>
</evidence>
<dbReference type="SMART" id="SM00066">
    <property type="entry name" value="GAL4"/>
    <property type="match status" value="1"/>
</dbReference>
<proteinExistence type="predicted"/>
<dbReference type="Proteomes" id="UP000235371">
    <property type="component" value="Unassembled WGS sequence"/>
</dbReference>